<accession>A0ABW5YXD9</accession>
<dbReference type="EC" id="2.1.1.222" evidence="1"/>
<keyword evidence="1" id="KW-0808">Transferase</keyword>
<organism evidence="1 2">
    <name type="scientific">Sphingobacterium anhuiense</name>
    <dbReference type="NCBI Taxonomy" id="493780"/>
    <lineage>
        <taxon>Bacteria</taxon>
        <taxon>Pseudomonadati</taxon>
        <taxon>Bacteroidota</taxon>
        <taxon>Sphingobacteriia</taxon>
        <taxon>Sphingobacteriales</taxon>
        <taxon>Sphingobacteriaceae</taxon>
        <taxon>Sphingobacterium</taxon>
    </lineage>
</organism>
<dbReference type="GO" id="GO:0032259">
    <property type="term" value="P:methylation"/>
    <property type="evidence" value="ECO:0007669"/>
    <property type="project" value="UniProtKB-KW"/>
</dbReference>
<dbReference type="Gene3D" id="3.40.50.150">
    <property type="entry name" value="Vaccinia Virus protein VP39"/>
    <property type="match status" value="1"/>
</dbReference>
<dbReference type="Proteomes" id="UP001597509">
    <property type="component" value="Unassembled WGS sequence"/>
</dbReference>
<keyword evidence="1" id="KW-0489">Methyltransferase</keyword>
<dbReference type="EMBL" id="JBHUPE010000005">
    <property type="protein sequence ID" value="MFD2905077.1"/>
    <property type="molecule type" value="Genomic_DNA"/>
</dbReference>
<dbReference type="InterPro" id="IPR029063">
    <property type="entry name" value="SAM-dependent_MTases_sf"/>
</dbReference>
<evidence type="ECO:0000313" key="2">
    <source>
        <dbReference type="Proteomes" id="UP001597509"/>
    </source>
</evidence>
<evidence type="ECO:0000313" key="1">
    <source>
        <dbReference type="EMBL" id="MFD2905077.1"/>
    </source>
</evidence>
<dbReference type="RefSeq" id="WP_380921565.1">
    <property type="nucleotide sequence ID" value="NZ_JBHUPE010000005.1"/>
</dbReference>
<reference evidence="2" key="1">
    <citation type="journal article" date="2019" name="Int. J. Syst. Evol. Microbiol.">
        <title>The Global Catalogue of Microorganisms (GCM) 10K type strain sequencing project: providing services to taxonomists for standard genome sequencing and annotation.</title>
        <authorList>
            <consortium name="The Broad Institute Genomics Platform"/>
            <consortium name="The Broad Institute Genome Sequencing Center for Infectious Disease"/>
            <person name="Wu L."/>
            <person name="Ma J."/>
        </authorList>
    </citation>
    <scope>NUCLEOTIDE SEQUENCE [LARGE SCALE GENOMIC DNA]</scope>
    <source>
        <strain evidence="2">KCTC 22209</strain>
    </source>
</reference>
<dbReference type="GO" id="GO:0061542">
    <property type="term" value="F:3-demethylubiquinol 3-O-methyltransferase activity"/>
    <property type="evidence" value="ECO:0007669"/>
    <property type="project" value="UniProtKB-EC"/>
</dbReference>
<dbReference type="EC" id="2.1.1.64" evidence="1"/>
<dbReference type="Pfam" id="PF13489">
    <property type="entry name" value="Methyltransf_23"/>
    <property type="match status" value="1"/>
</dbReference>
<protein>
    <submittedName>
        <fullName evidence="1">Class I SAM-dependent methyltransferase</fullName>
        <ecNumber evidence="1">2.1.1.222</ecNumber>
        <ecNumber evidence="1">2.1.1.64</ecNumber>
    </submittedName>
</protein>
<sequence length="199" mass="23075">MRSIFFMSFEIDKKGRWINSTLEGHCFDRKLALALARFFKKHGQKKIVDLGCGPGWYVRILREKNLVAKGYDGNPYTPDITLQILADGTHCEVLDLSKKIIFEEKFDSVLSLEVGEHIPEKYEHIYLDNIAKNATNYVVLSWAIIGQLGNGHVNCRNNEYIITQMQKRGFVFDKKSSSYFRDRASLPWFKNTIMVFIKI</sequence>
<proteinExistence type="predicted"/>
<dbReference type="GO" id="GO:0102208">
    <property type="term" value="F:2-polyprenyl-6-hydroxyphenol methylase activity"/>
    <property type="evidence" value="ECO:0007669"/>
    <property type="project" value="UniProtKB-EC"/>
</dbReference>
<gene>
    <name evidence="1" type="ORF">ACFS6I_14135</name>
</gene>
<name>A0ABW5YXD9_9SPHI</name>
<dbReference type="SUPFAM" id="SSF53335">
    <property type="entry name" value="S-adenosyl-L-methionine-dependent methyltransferases"/>
    <property type="match status" value="1"/>
</dbReference>
<comment type="caution">
    <text evidence="1">The sequence shown here is derived from an EMBL/GenBank/DDBJ whole genome shotgun (WGS) entry which is preliminary data.</text>
</comment>
<keyword evidence="2" id="KW-1185">Reference proteome</keyword>